<feature type="compositionally biased region" description="Basic and acidic residues" evidence="1">
    <location>
        <begin position="116"/>
        <end position="127"/>
    </location>
</feature>
<accession>A0A8S9ZDN1</accession>
<dbReference type="Proteomes" id="UP000605970">
    <property type="component" value="Unassembled WGS sequence"/>
</dbReference>
<feature type="region of interest" description="Disordered" evidence="1">
    <location>
        <begin position="1"/>
        <end position="22"/>
    </location>
</feature>
<evidence type="ECO:0000313" key="2">
    <source>
        <dbReference type="EMBL" id="KAF7629300.1"/>
    </source>
</evidence>
<sequence>MNSSDFNQSSTNQQTSGTYAPRVIKKPWYITQDVLSQRIKNEKRPVSLSKKEKREYKRTQIAPPILTEEEYLNHLKEQEEYFSAKNREAEAKKLREKHFGGGSSYWTTIKQKEVEQTSAEDWEKRQGGWDNIPSDLQ</sequence>
<feature type="region of interest" description="Disordered" evidence="1">
    <location>
        <begin position="116"/>
        <end position="137"/>
    </location>
</feature>
<protein>
    <submittedName>
        <fullName evidence="2">Uncharacterized protein</fullName>
    </submittedName>
</protein>
<name>A0A8S9ZDN1_9BILA</name>
<keyword evidence="3" id="KW-1185">Reference proteome</keyword>
<gene>
    <name evidence="2" type="ORF">Mgra_00009195</name>
</gene>
<evidence type="ECO:0000256" key="1">
    <source>
        <dbReference type="SAM" id="MobiDB-lite"/>
    </source>
</evidence>
<dbReference type="AlphaFoldDB" id="A0A8S9ZDN1"/>
<organism evidence="2 3">
    <name type="scientific">Meloidogyne graminicola</name>
    <dbReference type="NCBI Taxonomy" id="189291"/>
    <lineage>
        <taxon>Eukaryota</taxon>
        <taxon>Metazoa</taxon>
        <taxon>Ecdysozoa</taxon>
        <taxon>Nematoda</taxon>
        <taxon>Chromadorea</taxon>
        <taxon>Rhabditida</taxon>
        <taxon>Tylenchina</taxon>
        <taxon>Tylenchomorpha</taxon>
        <taxon>Tylenchoidea</taxon>
        <taxon>Meloidogynidae</taxon>
        <taxon>Meloidogyninae</taxon>
        <taxon>Meloidogyne</taxon>
    </lineage>
</organism>
<comment type="caution">
    <text evidence="2">The sequence shown here is derived from an EMBL/GenBank/DDBJ whole genome shotgun (WGS) entry which is preliminary data.</text>
</comment>
<reference evidence="2" key="1">
    <citation type="journal article" date="2020" name="Ecol. Evol.">
        <title>Genome structure and content of the rice root-knot nematode (Meloidogyne graminicola).</title>
        <authorList>
            <person name="Phan N.T."/>
            <person name="Danchin E.G.J."/>
            <person name="Klopp C."/>
            <person name="Perfus-Barbeoch L."/>
            <person name="Kozlowski D.K."/>
            <person name="Koutsovoulos G.D."/>
            <person name="Lopez-Roques C."/>
            <person name="Bouchez O."/>
            <person name="Zahm M."/>
            <person name="Besnard G."/>
            <person name="Bellafiore S."/>
        </authorList>
    </citation>
    <scope>NUCLEOTIDE SEQUENCE</scope>
    <source>
        <strain evidence="2">VN-18</strain>
    </source>
</reference>
<proteinExistence type="predicted"/>
<evidence type="ECO:0000313" key="3">
    <source>
        <dbReference type="Proteomes" id="UP000605970"/>
    </source>
</evidence>
<feature type="compositionally biased region" description="Polar residues" evidence="1">
    <location>
        <begin position="1"/>
        <end position="18"/>
    </location>
</feature>
<dbReference type="EMBL" id="JABEBT010000141">
    <property type="protein sequence ID" value="KAF7629300.1"/>
    <property type="molecule type" value="Genomic_DNA"/>
</dbReference>
<dbReference type="OrthoDB" id="5900704at2759"/>